<gene>
    <name evidence="1" type="ORF">MRB53_002290</name>
</gene>
<dbReference type="EMBL" id="CM056809">
    <property type="protein sequence ID" value="KAJ8649267.1"/>
    <property type="molecule type" value="Genomic_DNA"/>
</dbReference>
<organism evidence="1 2">
    <name type="scientific">Persea americana</name>
    <name type="common">Avocado</name>
    <dbReference type="NCBI Taxonomy" id="3435"/>
    <lineage>
        <taxon>Eukaryota</taxon>
        <taxon>Viridiplantae</taxon>
        <taxon>Streptophyta</taxon>
        <taxon>Embryophyta</taxon>
        <taxon>Tracheophyta</taxon>
        <taxon>Spermatophyta</taxon>
        <taxon>Magnoliopsida</taxon>
        <taxon>Magnoliidae</taxon>
        <taxon>Laurales</taxon>
        <taxon>Lauraceae</taxon>
        <taxon>Persea</taxon>
    </lineage>
</organism>
<sequence length="105" mass="10858">MGGDADAMGNGCEERRGPTWFRSLAEGCCVRAGVVVAGGAAMGRRATAARLGFRGVAAACVLLLRGGCCAHLAGGVACVWRREMERDGVQCKRRDGGEEDGLDGE</sequence>
<keyword evidence="2" id="KW-1185">Reference proteome</keyword>
<dbReference type="Proteomes" id="UP001234297">
    <property type="component" value="Chromosome 1"/>
</dbReference>
<evidence type="ECO:0000313" key="1">
    <source>
        <dbReference type="EMBL" id="KAJ8649267.1"/>
    </source>
</evidence>
<reference evidence="1 2" key="1">
    <citation type="journal article" date="2022" name="Hortic Res">
        <title>A haplotype resolved chromosomal level avocado genome allows analysis of novel avocado genes.</title>
        <authorList>
            <person name="Nath O."/>
            <person name="Fletcher S.J."/>
            <person name="Hayward A."/>
            <person name="Shaw L.M."/>
            <person name="Masouleh A.K."/>
            <person name="Furtado A."/>
            <person name="Henry R.J."/>
            <person name="Mitter N."/>
        </authorList>
    </citation>
    <scope>NUCLEOTIDE SEQUENCE [LARGE SCALE GENOMIC DNA]</scope>
    <source>
        <strain evidence="2">cv. Hass</strain>
    </source>
</reference>
<proteinExistence type="predicted"/>
<comment type="caution">
    <text evidence="1">The sequence shown here is derived from an EMBL/GenBank/DDBJ whole genome shotgun (WGS) entry which is preliminary data.</text>
</comment>
<evidence type="ECO:0000313" key="2">
    <source>
        <dbReference type="Proteomes" id="UP001234297"/>
    </source>
</evidence>
<accession>A0ACC2MU26</accession>
<name>A0ACC2MU26_PERAE</name>
<protein>
    <submittedName>
        <fullName evidence="1">Uncharacterized protein</fullName>
    </submittedName>
</protein>